<proteinExistence type="predicted"/>
<feature type="transmembrane region" description="Helical" evidence="1">
    <location>
        <begin position="52"/>
        <end position="70"/>
    </location>
</feature>
<dbReference type="EMBL" id="JBCAUS010000002">
    <property type="protein sequence ID" value="MEL4304458.1"/>
    <property type="molecule type" value="Genomic_DNA"/>
</dbReference>
<gene>
    <name evidence="3" type="ORF">WOA13_01215</name>
</gene>
<dbReference type="Pfam" id="PF13239">
    <property type="entry name" value="2TM"/>
    <property type="match status" value="1"/>
</dbReference>
<accession>A0ABU9KQ37</accession>
<dbReference type="Proteomes" id="UP001396646">
    <property type="component" value="Unassembled WGS sequence"/>
</dbReference>
<protein>
    <submittedName>
        <fullName evidence="3">2TM domain-containing protein</fullName>
    </submittedName>
</protein>
<sequence>MAEEDEKLLRAQKRVKELKKFYNHLAVYLIVMAILLFIDYSDGGNWWVHWPMIGWGIFVVIQGFSVSKFAKGWEEKKLKEIMEEEEKEN</sequence>
<organism evidence="3 4">
    <name type="scientific">Methanococcoides cohabitans</name>
    <dbReference type="NCBI Taxonomy" id="3136559"/>
    <lineage>
        <taxon>Archaea</taxon>
        <taxon>Methanobacteriati</taxon>
        <taxon>Methanobacteriota</taxon>
        <taxon>Stenosarchaea group</taxon>
        <taxon>Methanomicrobia</taxon>
        <taxon>Methanosarcinales</taxon>
        <taxon>Methanosarcinaceae</taxon>
        <taxon>Methanococcoides</taxon>
    </lineage>
</organism>
<evidence type="ECO:0000313" key="4">
    <source>
        <dbReference type="Proteomes" id="UP001396646"/>
    </source>
</evidence>
<evidence type="ECO:0000259" key="2">
    <source>
        <dbReference type="Pfam" id="PF13239"/>
    </source>
</evidence>
<dbReference type="RefSeq" id="WP_342126182.1">
    <property type="nucleotide sequence ID" value="NZ_JBCAUS010000002.1"/>
</dbReference>
<feature type="transmembrane region" description="Helical" evidence="1">
    <location>
        <begin position="21"/>
        <end position="40"/>
    </location>
</feature>
<keyword evidence="4" id="KW-1185">Reference proteome</keyword>
<keyword evidence="1" id="KW-1133">Transmembrane helix</keyword>
<keyword evidence="1" id="KW-0812">Transmembrane</keyword>
<evidence type="ECO:0000313" key="3">
    <source>
        <dbReference type="EMBL" id="MEL4304458.1"/>
    </source>
</evidence>
<keyword evidence="1" id="KW-0472">Membrane</keyword>
<feature type="domain" description="2TM" evidence="2">
    <location>
        <begin position="10"/>
        <end position="83"/>
    </location>
</feature>
<comment type="caution">
    <text evidence="3">The sequence shown here is derived from an EMBL/GenBank/DDBJ whole genome shotgun (WGS) entry which is preliminary data.</text>
</comment>
<evidence type="ECO:0000256" key="1">
    <source>
        <dbReference type="SAM" id="Phobius"/>
    </source>
</evidence>
<name>A0ABU9KQ37_9EURY</name>
<reference evidence="3 4" key="1">
    <citation type="submission" date="2024-04" db="EMBL/GenBank/DDBJ databases">
        <title>Methanococcoides sp. LMO-2.</title>
        <authorList>
            <person name="Liang L."/>
        </authorList>
    </citation>
    <scope>NUCLEOTIDE SEQUENCE [LARGE SCALE GENOMIC DNA]</scope>
    <source>
        <strain evidence="3 4">LMO-2</strain>
    </source>
</reference>
<dbReference type="InterPro" id="IPR025698">
    <property type="entry name" value="2TM_dom"/>
</dbReference>